<protein>
    <submittedName>
        <fullName evidence="9">Pectin lyase fold/virulence factor</fullName>
    </submittedName>
</protein>
<dbReference type="InterPro" id="IPR006626">
    <property type="entry name" value="PbH1"/>
</dbReference>
<comment type="subcellular location">
    <subcellularLocation>
        <location evidence="1">Cell envelope</location>
    </subcellularLocation>
    <subcellularLocation>
        <location evidence="2">Cell outer membrane</location>
    </subcellularLocation>
    <subcellularLocation>
        <location evidence="3">Secreted</location>
    </subcellularLocation>
</comment>
<dbReference type="InterPro" id="IPR003368">
    <property type="entry name" value="POMP_repeat"/>
</dbReference>
<dbReference type="Pfam" id="PF02415">
    <property type="entry name" value="Chlam_PMP"/>
    <property type="match status" value="1"/>
</dbReference>
<evidence type="ECO:0000256" key="4">
    <source>
        <dbReference type="ARBA" id="ARBA00022525"/>
    </source>
</evidence>
<accession>A0A0V0QPI8</accession>
<dbReference type="InterPro" id="IPR012334">
    <property type="entry name" value="Pectin_lyas_fold"/>
</dbReference>
<evidence type="ECO:0000313" key="10">
    <source>
        <dbReference type="Proteomes" id="UP000054937"/>
    </source>
</evidence>
<dbReference type="EMBL" id="LDAU01000120">
    <property type="protein sequence ID" value="KRX04271.1"/>
    <property type="molecule type" value="Genomic_DNA"/>
</dbReference>
<dbReference type="AlphaFoldDB" id="A0A0V0QPI8"/>
<comment type="caution">
    <text evidence="9">The sequence shown here is derived from an EMBL/GenBank/DDBJ whole genome shotgun (WGS) entry which is preliminary data.</text>
</comment>
<evidence type="ECO:0000256" key="2">
    <source>
        <dbReference type="ARBA" id="ARBA00004442"/>
    </source>
</evidence>
<keyword evidence="10" id="KW-1185">Reference proteome</keyword>
<gene>
    <name evidence="9" type="ORF">PPERSA_11395</name>
</gene>
<dbReference type="SUPFAM" id="SSF51126">
    <property type="entry name" value="Pectin lyase-like"/>
    <property type="match status" value="3"/>
</dbReference>
<keyword evidence="8" id="KW-0812">Transmembrane</keyword>
<dbReference type="InterPro" id="IPR011050">
    <property type="entry name" value="Pectin_lyase_fold/virulence"/>
</dbReference>
<dbReference type="SMART" id="SM00710">
    <property type="entry name" value="PbH1"/>
    <property type="match status" value="8"/>
</dbReference>
<dbReference type="PANTHER" id="PTHR11319">
    <property type="entry name" value="G PROTEIN-COUPLED RECEPTOR-RELATED"/>
    <property type="match status" value="1"/>
</dbReference>
<keyword evidence="5" id="KW-0732">Signal</keyword>
<dbReference type="Proteomes" id="UP000054937">
    <property type="component" value="Unassembled WGS sequence"/>
</dbReference>
<dbReference type="PANTHER" id="PTHR11319:SF35">
    <property type="entry name" value="OUTER MEMBRANE PROTEIN PMPC-RELATED"/>
    <property type="match status" value="1"/>
</dbReference>
<organism evidence="9 10">
    <name type="scientific">Pseudocohnilembus persalinus</name>
    <name type="common">Ciliate</name>
    <dbReference type="NCBI Taxonomy" id="266149"/>
    <lineage>
        <taxon>Eukaryota</taxon>
        <taxon>Sar</taxon>
        <taxon>Alveolata</taxon>
        <taxon>Ciliophora</taxon>
        <taxon>Intramacronucleata</taxon>
        <taxon>Oligohymenophorea</taxon>
        <taxon>Scuticociliatia</taxon>
        <taxon>Philasterida</taxon>
        <taxon>Pseudocohnilembidae</taxon>
        <taxon>Pseudocohnilembus</taxon>
    </lineage>
</organism>
<evidence type="ECO:0000256" key="7">
    <source>
        <dbReference type="ARBA" id="ARBA00023237"/>
    </source>
</evidence>
<dbReference type="OrthoDB" id="5970941at2759"/>
<evidence type="ECO:0000256" key="6">
    <source>
        <dbReference type="ARBA" id="ARBA00023136"/>
    </source>
</evidence>
<name>A0A0V0QPI8_PSEPJ</name>
<keyword evidence="6 8" id="KW-0472">Membrane</keyword>
<evidence type="ECO:0000256" key="5">
    <source>
        <dbReference type="ARBA" id="ARBA00022729"/>
    </source>
</evidence>
<dbReference type="GO" id="GO:0005576">
    <property type="term" value="C:extracellular region"/>
    <property type="evidence" value="ECO:0007669"/>
    <property type="project" value="UniProtKB-SubCell"/>
</dbReference>
<dbReference type="GO" id="GO:0016829">
    <property type="term" value="F:lyase activity"/>
    <property type="evidence" value="ECO:0007669"/>
    <property type="project" value="UniProtKB-KW"/>
</dbReference>
<sequence length="868" mass="96565">MIRNSKELQFLNNDFQNNSNDKTNGGCLQLNKCESILIYQQNFYKNIGGSIGGGAIYIIQSEQISIKNSTFEENNSILNGGAITLLQSSKIQIFDSDFLYNTALKGDGGGIAITQKTSYINITNCNFEGNAGINGGALYLETNTYIYVKQCIFSKNDAFTIGSGNGGAIRGFTISKFQIINSQFLQNNAGTNGGAISLDTCQDIHFEQIYASANQGFKGAILDAFRASNFTFIKLIADNNFAGLWGGVLSYFNSYDESLFDDFYLTNNHAKGYAGAFITGYNYKSSIKFQNFYVYNSTTSTLGGAFFDLFSLNSFYNNIVFEQNLAKSGQGGDIKFKLGENIYLNNVTSLNSGAVYGGSLSVEVTTGIISIQNCKFYSQSEILSFAYIIILDYFQNAVIKNTFVENLKKNDNVKDYIGGLSFYQGNDIEIINTQIINTYGTSGAGIIAQKCNNILLQNISVEKSYALSYGGAIFIKDLNQAIMETIKISNCFSKEIGGGISVQNLNYLSINKNSVIENNISDMGNEYSSKGGGCFLYKILTLIIQESIFYNNQANLKGGAIYMSDIQNIQLIDSYFEQNQVIFDNETDLKLKIDSYVISQGGALFIQTGSYLKLFLTINNCHFTNNKAANGGGLFLFQNYQTFVLVKEYDQNIFEKNYADIGSGIRYIGEDDQNQIIQYYLEKRSVFTDNVGLIYSDPIIQGFKRNERIQSENSLTFELCPEGSFLQNGGEPVCEICGISANCIGGYNLPTPRKHYWRDTENSQETLEFYYCSNDPEKCLFKSLRQNKILYFRAIQNGFAIVMGYLGVGMIDMQLKQITCVQVGDNYYNLLPQAFACSSDFYNKTIVPISLIFLTIQIAFVSNNDSTV</sequence>
<keyword evidence="4" id="KW-0964">Secreted</keyword>
<keyword evidence="8" id="KW-1133">Transmembrane helix</keyword>
<keyword evidence="9" id="KW-0456">Lyase</keyword>
<dbReference type="Gene3D" id="2.160.20.10">
    <property type="entry name" value="Single-stranded right-handed beta-helix, Pectin lyase-like"/>
    <property type="match status" value="1"/>
</dbReference>
<evidence type="ECO:0000313" key="9">
    <source>
        <dbReference type="EMBL" id="KRX04271.1"/>
    </source>
</evidence>
<feature type="transmembrane region" description="Helical" evidence="8">
    <location>
        <begin position="789"/>
        <end position="808"/>
    </location>
</feature>
<evidence type="ECO:0000256" key="1">
    <source>
        <dbReference type="ARBA" id="ARBA00004196"/>
    </source>
</evidence>
<reference evidence="9 10" key="1">
    <citation type="journal article" date="2015" name="Sci. Rep.">
        <title>Genome of the facultative scuticociliatosis pathogen Pseudocohnilembus persalinus provides insight into its virulence through horizontal gene transfer.</title>
        <authorList>
            <person name="Xiong J."/>
            <person name="Wang G."/>
            <person name="Cheng J."/>
            <person name="Tian M."/>
            <person name="Pan X."/>
            <person name="Warren A."/>
            <person name="Jiang C."/>
            <person name="Yuan D."/>
            <person name="Miao W."/>
        </authorList>
    </citation>
    <scope>NUCLEOTIDE SEQUENCE [LARGE SCALE GENOMIC DNA]</scope>
    <source>
        <strain evidence="9">36N120E</strain>
    </source>
</reference>
<evidence type="ECO:0000256" key="3">
    <source>
        <dbReference type="ARBA" id="ARBA00004613"/>
    </source>
</evidence>
<proteinExistence type="predicted"/>
<keyword evidence="7" id="KW-0998">Cell outer membrane</keyword>
<dbReference type="InParanoid" id="A0A0V0QPI8"/>
<evidence type="ECO:0000256" key="8">
    <source>
        <dbReference type="SAM" id="Phobius"/>
    </source>
</evidence>